<keyword evidence="3" id="KW-1185">Reference proteome</keyword>
<name>A0A6G7YPD7_9SPHN</name>
<protein>
    <submittedName>
        <fullName evidence="2">Pyridoxamine 5'-phosphate oxidase family protein</fullName>
    </submittedName>
</protein>
<dbReference type="InterPro" id="IPR052917">
    <property type="entry name" value="Stress-Dev_Protein"/>
</dbReference>
<dbReference type="Proteomes" id="UP000503222">
    <property type="component" value="Chromosome"/>
</dbReference>
<reference evidence="2 3" key="1">
    <citation type="submission" date="2020-03" db="EMBL/GenBank/DDBJ databases">
        <title>Sphingomonas sp. nov., isolated from fish.</title>
        <authorList>
            <person name="Hyun D.-W."/>
            <person name="Bae J.-W."/>
        </authorList>
    </citation>
    <scope>NUCLEOTIDE SEQUENCE [LARGE SCALE GENOMIC DNA]</scope>
    <source>
        <strain evidence="2 3">HDW15B</strain>
    </source>
</reference>
<dbReference type="PANTHER" id="PTHR34818:SF1">
    <property type="entry name" value="PROTEIN BLI-3"/>
    <property type="match status" value="1"/>
</dbReference>
<dbReference type="RefSeq" id="WP_166410998.1">
    <property type="nucleotide sequence ID" value="NZ_CP049869.1"/>
</dbReference>
<dbReference type="InterPro" id="IPR012349">
    <property type="entry name" value="Split_barrel_FMN-bd"/>
</dbReference>
<gene>
    <name evidence="2" type="ORF">G7077_06560</name>
</gene>
<sequence>MADKTLDDISGAMRDIDFCMLTTRREDGGMSARPMSNNREVTYTGDSYFFSDGDTDKVREIDADRHVALAFQGKASLLGQPGIFIAVEGEAELIRDKTSFAEHWTSDLDRWFEQGVDTPRLTLIKVHAGRVHWWDGGEEGEVRP</sequence>
<dbReference type="EMBL" id="CP049869">
    <property type="protein sequence ID" value="QIK78605.1"/>
    <property type="molecule type" value="Genomic_DNA"/>
</dbReference>
<organism evidence="2 3">
    <name type="scientific">Sphingomonas piscis</name>
    <dbReference type="NCBI Taxonomy" id="2714943"/>
    <lineage>
        <taxon>Bacteria</taxon>
        <taxon>Pseudomonadati</taxon>
        <taxon>Pseudomonadota</taxon>
        <taxon>Alphaproteobacteria</taxon>
        <taxon>Sphingomonadales</taxon>
        <taxon>Sphingomonadaceae</taxon>
        <taxon>Sphingomonas</taxon>
    </lineage>
</organism>
<evidence type="ECO:0000313" key="2">
    <source>
        <dbReference type="EMBL" id="QIK78605.1"/>
    </source>
</evidence>
<dbReference type="PANTHER" id="PTHR34818">
    <property type="entry name" value="PROTEIN BLI-3"/>
    <property type="match status" value="1"/>
</dbReference>
<evidence type="ECO:0000259" key="1">
    <source>
        <dbReference type="Pfam" id="PF16242"/>
    </source>
</evidence>
<proteinExistence type="predicted"/>
<evidence type="ECO:0000313" key="3">
    <source>
        <dbReference type="Proteomes" id="UP000503222"/>
    </source>
</evidence>
<dbReference type="Gene3D" id="2.30.110.10">
    <property type="entry name" value="Electron Transport, Fmn-binding Protein, Chain A"/>
    <property type="match status" value="1"/>
</dbReference>
<dbReference type="Pfam" id="PF16242">
    <property type="entry name" value="Pyrid_ox_like"/>
    <property type="match status" value="1"/>
</dbReference>
<dbReference type="AlphaFoldDB" id="A0A6G7YPD7"/>
<accession>A0A6G7YPD7</accession>
<dbReference type="SUPFAM" id="SSF50475">
    <property type="entry name" value="FMN-binding split barrel"/>
    <property type="match status" value="1"/>
</dbReference>
<feature type="domain" description="General stress protein FMN-binding split barrel" evidence="1">
    <location>
        <begin position="7"/>
        <end position="136"/>
    </location>
</feature>
<dbReference type="KEGG" id="spii:G7077_06560"/>
<dbReference type="InterPro" id="IPR038725">
    <property type="entry name" value="YdaG_split_barrel_FMN-bd"/>
</dbReference>